<dbReference type="KEGG" id="aak:AA2016_1243"/>
<evidence type="ECO:0000313" key="4">
    <source>
        <dbReference type="Proteomes" id="UP000577697"/>
    </source>
</evidence>
<organism evidence="1 3">
    <name type="scientific">Aminobacter aminovorans</name>
    <name type="common">Chelatobacter heintzii</name>
    <dbReference type="NCBI Taxonomy" id="83263"/>
    <lineage>
        <taxon>Bacteria</taxon>
        <taxon>Pseudomonadati</taxon>
        <taxon>Pseudomonadota</taxon>
        <taxon>Alphaproteobacteria</taxon>
        <taxon>Hyphomicrobiales</taxon>
        <taxon>Phyllobacteriaceae</taxon>
        <taxon>Aminobacter</taxon>
    </lineage>
</organism>
<accession>A0AAC8YL69</accession>
<dbReference type="Proteomes" id="UP000075755">
    <property type="component" value="Chromosome"/>
</dbReference>
<dbReference type="RefSeq" id="WP_067956488.1">
    <property type="nucleotide sequence ID" value="NZ_CP015005.1"/>
</dbReference>
<proteinExistence type="predicted"/>
<dbReference type="AlphaFoldDB" id="A0AAC8YL69"/>
<reference evidence="2 4" key="2">
    <citation type="submission" date="2020-08" db="EMBL/GenBank/DDBJ databases">
        <title>Genomic Encyclopedia of Type Strains, Phase IV (KMG-IV): sequencing the most valuable type-strain genomes for metagenomic binning, comparative biology and taxonomic classification.</title>
        <authorList>
            <person name="Goeker M."/>
        </authorList>
    </citation>
    <scope>NUCLEOTIDE SEQUENCE [LARGE SCALE GENOMIC DNA]</scope>
    <source>
        <strain evidence="2 4">DSM 10368</strain>
    </source>
</reference>
<dbReference type="InterPro" id="IPR007362">
    <property type="entry name" value="DUF429"/>
</dbReference>
<protein>
    <submittedName>
        <fullName evidence="2">RNase H-like nuclease</fullName>
    </submittedName>
</protein>
<sequence length="250" mass="27136">MTVAGVDGCKAGWVAVIRDDAGTRAQVFGSFDALLAAIPDDAVVAVDMPIGLPDFTTKGGRGPEMLVRPLLGQRQSSVFSIPSRAAVHAEAAEFTDLEAWYAAHRRSSEVAMRTSEPPRGVSIQAFGIFSKIREIDALMISRPELRERVIESHPEVAFWRLNGGQAMRLPKKIKGRVNPDGMAERKTLLARVGHGRGFLDQPAPRGAAADDFLDACAMMLIAERHRRGETMSFPSPPGRDINGIPVAIWV</sequence>
<reference evidence="1 3" key="1">
    <citation type="submission" date="2016-03" db="EMBL/GenBank/DDBJ databases">
        <title>Complete genome of Aminobacter aminovorans KCTC 2477.</title>
        <authorList>
            <person name="Kim K.M."/>
        </authorList>
    </citation>
    <scope>NUCLEOTIDE SEQUENCE [LARGE SCALE GENOMIC DNA]</scope>
    <source>
        <strain evidence="1 3">KCTC 2477</strain>
    </source>
</reference>
<evidence type="ECO:0000313" key="1">
    <source>
        <dbReference type="EMBL" id="AMS40178.1"/>
    </source>
</evidence>
<evidence type="ECO:0000313" key="3">
    <source>
        <dbReference type="Proteomes" id="UP000075755"/>
    </source>
</evidence>
<name>A0AAC8YL69_AMIAI</name>
<dbReference type="EMBL" id="CP015005">
    <property type="protein sequence ID" value="AMS40178.1"/>
    <property type="molecule type" value="Genomic_DNA"/>
</dbReference>
<evidence type="ECO:0000313" key="2">
    <source>
        <dbReference type="EMBL" id="MBB3709905.1"/>
    </source>
</evidence>
<dbReference type="Proteomes" id="UP000577697">
    <property type="component" value="Unassembled WGS sequence"/>
</dbReference>
<dbReference type="Pfam" id="PF04250">
    <property type="entry name" value="DUF429"/>
    <property type="match status" value="1"/>
</dbReference>
<gene>
    <name evidence="1" type="ORF">AA2016_1243</name>
    <name evidence="2" type="ORF">FHS67_006264</name>
</gene>
<keyword evidence="4" id="KW-1185">Reference proteome</keyword>
<dbReference type="EMBL" id="JACICB010000037">
    <property type="protein sequence ID" value="MBB3709905.1"/>
    <property type="molecule type" value="Genomic_DNA"/>
</dbReference>